<evidence type="ECO:0000313" key="2">
    <source>
        <dbReference type="EMBL" id="MED6279206.1"/>
    </source>
</evidence>
<dbReference type="EMBL" id="JAHUTJ010038325">
    <property type="protein sequence ID" value="MED6279206.1"/>
    <property type="molecule type" value="Genomic_DNA"/>
</dbReference>
<gene>
    <name evidence="2" type="ORF">CHARACLAT_032111</name>
</gene>
<feature type="region of interest" description="Disordered" evidence="1">
    <location>
        <begin position="46"/>
        <end position="78"/>
    </location>
</feature>
<keyword evidence="3" id="KW-1185">Reference proteome</keyword>
<protein>
    <submittedName>
        <fullName evidence="2">Uncharacterized protein</fullName>
    </submittedName>
</protein>
<evidence type="ECO:0000313" key="3">
    <source>
        <dbReference type="Proteomes" id="UP001352852"/>
    </source>
</evidence>
<name>A0ABU7DWL1_9TELE</name>
<comment type="caution">
    <text evidence="2">The sequence shown here is derived from an EMBL/GenBank/DDBJ whole genome shotgun (WGS) entry which is preliminary data.</text>
</comment>
<evidence type="ECO:0000256" key="1">
    <source>
        <dbReference type="SAM" id="MobiDB-lite"/>
    </source>
</evidence>
<organism evidence="2 3">
    <name type="scientific">Characodon lateralis</name>
    <dbReference type="NCBI Taxonomy" id="208331"/>
    <lineage>
        <taxon>Eukaryota</taxon>
        <taxon>Metazoa</taxon>
        <taxon>Chordata</taxon>
        <taxon>Craniata</taxon>
        <taxon>Vertebrata</taxon>
        <taxon>Euteleostomi</taxon>
        <taxon>Actinopterygii</taxon>
        <taxon>Neopterygii</taxon>
        <taxon>Teleostei</taxon>
        <taxon>Neoteleostei</taxon>
        <taxon>Acanthomorphata</taxon>
        <taxon>Ovalentaria</taxon>
        <taxon>Atherinomorphae</taxon>
        <taxon>Cyprinodontiformes</taxon>
        <taxon>Goodeidae</taxon>
        <taxon>Characodon</taxon>
    </lineage>
</organism>
<reference evidence="2 3" key="1">
    <citation type="submission" date="2021-06" db="EMBL/GenBank/DDBJ databases">
        <authorList>
            <person name="Palmer J.M."/>
        </authorList>
    </citation>
    <scope>NUCLEOTIDE SEQUENCE [LARGE SCALE GENOMIC DNA]</scope>
    <source>
        <strain evidence="2 3">CL_MEX2019</strain>
        <tissue evidence="2">Muscle</tissue>
    </source>
</reference>
<dbReference type="Proteomes" id="UP001352852">
    <property type="component" value="Unassembled WGS sequence"/>
</dbReference>
<proteinExistence type="predicted"/>
<accession>A0ABU7DWL1</accession>
<sequence length="78" mass="8880">MSVYARASLCVRKYICAFHQREGSSAPSHRPSLAIYQYQDPELFPSSDQQKSVVKKTDSRRFALRSSGKKKNQEKDGV</sequence>